<evidence type="ECO:0000313" key="2">
    <source>
        <dbReference type="EMBL" id="GJN13087.1"/>
    </source>
</evidence>
<accession>A0AAV5DRW0</accession>
<comment type="caution">
    <text evidence="2">The sequence shown here is derived from an EMBL/GenBank/DDBJ whole genome shotgun (WGS) entry which is preliminary data.</text>
</comment>
<dbReference type="AlphaFoldDB" id="A0AAV5DRW0"/>
<name>A0AAV5DRW0_ELECO</name>
<reference evidence="2" key="2">
    <citation type="submission" date="2021-12" db="EMBL/GenBank/DDBJ databases">
        <title>Resequencing data analysis of finger millet.</title>
        <authorList>
            <person name="Hatakeyama M."/>
            <person name="Aluri S."/>
            <person name="Balachadran M.T."/>
            <person name="Sivarajan S.R."/>
            <person name="Poveda L."/>
            <person name="Shimizu-Inatsugi R."/>
            <person name="Schlapbach R."/>
            <person name="Sreeman S.M."/>
            <person name="Shimizu K.K."/>
        </authorList>
    </citation>
    <scope>NUCLEOTIDE SEQUENCE</scope>
</reference>
<evidence type="ECO:0000313" key="3">
    <source>
        <dbReference type="Proteomes" id="UP001054889"/>
    </source>
</evidence>
<dbReference type="EMBL" id="BQKI01000031">
    <property type="protein sequence ID" value="GJN13087.1"/>
    <property type="molecule type" value="Genomic_DNA"/>
</dbReference>
<feature type="region of interest" description="Disordered" evidence="1">
    <location>
        <begin position="30"/>
        <end position="62"/>
    </location>
</feature>
<dbReference type="Proteomes" id="UP001054889">
    <property type="component" value="Unassembled WGS sequence"/>
</dbReference>
<reference evidence="2" key="1">
    <citation type="journal article" date="2018" name="DNA Res.">
        <title>Multiple hybrid de novo genome assembly of finger millet, an orphan allotetraploid crop.</title>
        <authorList>
            <person name="Hatakeyama M."/>
            <person name="Aluri S."/>
            <person name="Balachadran M.T."/>
            <person name="Sivarajan S.R."/>
            <person name="Patrignani A."/>
            <person name="Gruter S."/>
            <person name="Poveda L."/>
            <person name="Shimizu-Inatsugi R."/>
            <person name="Baeten J."/>
            <person name="Francoijs K.J."/>
            <person name="Nataraja K.N."/>
            <person name="Reddy Y.A.N."/>
            <person name="Phadnis S."/>
            <person name="Ravikumar R.L."/>
            <person name="Schlapbach R."/>
            <person name="Sreeman S.M."/>
            <person name="Shimizu K.K."/>
        </authorList>
    </citation>
    <scope>NUCLEOTIDE SEQUENCE</scope>
</reference>
<gene>
    <name evidence="2" type="primary">ga31421</name>
    <name evidence="2" type="ORF">PR202_ga31421</name>
</gene>
<keyword evidence="3" id="KW-1185">Reference proteome</keyword>
<organism evidence="2 3">
    <name type="scientific">Eleusine coracana subsp. coracana</name>
    <dbReference type="NCBI Taxonomy" id="191504"/>
    <lineage>
        <taxon>Eukaryota</taxon>
        <taxon>Viridiplantae</taxon>
        <taxon>Streptophyta</taxon>
        <taxon>Embryophyta</taxon>
        <taxon>Tracheophyta</taxon>
        <taxon>Spermatophyta</taxon>
        <taxon>Magnoliopsida</taxon>
        <taxon>Liliopsida</taxon>
        <taxon>Poales</taxon>
        <taxon>Poaceae</taxon>
        <taxon>PACMAD clade</taxon>
        <taxon>Chloridoideae</taxon>
        <taxon>Cynodonteae</taxon>
        <taxon>Eleusininae</taxon>
        <taxon>Eleusine</taxon>
    </lineage>
</organism>
<evidence type="ECO:0000256" key="1">
    <source>
        <dbReference type="SAM" id="MobiDB-lite"/>
    </source>
</evidence>
<sequence>MPSLTPSCTQPSLLAIKLRRALLRASNRAPTCYPQSSSAALPPAELPDGGAPPRSAPSLQPSSTMLPQAELLGDGAPLAALKLVALRVILALEKTRCGTAGGAGLRTTADAILGGSQTLASLHRDPLRSRFSRNLVFQGIDLGRSCPKRGHRLLAKHHVYIKWIQQHGINT</sequence>
<proteinExistence type="predicted"/>
<protein>
    <submittedName>
        <fullName evidence="2">Uncharacterized protein</fullName>
    </submittedName>
</protein>